<dbReference type="EMBL" id="BKCJ011069941">
    <property type="protein sequence ID" value="GFC79320.1"/>
    <property type="molecule type" value="Genomic_DNA"/>
</dbReference>
<proteinExistence type="predicted"/>
<name>A0A699QZN4_TANCI</name>
<feature type="region of interest" description="Disordered" evidence="1">
    <location>
        <begin position="144"/>
        <end position="179"/>
    </location>
</feature>
<evidence type="ECO:0000256" key="1">
    <source>
        <dbReference type="SAM" id="MobiDB-lite"/>
    </source>
</evidence>
<organism evidence="2">
    <name type="scientific">Tanacetum cinerariifolium</name>
    <name type="common">Dalmatian daisy</name>
    <name type="synonym">Chrysanthemum cinerariifolium</name>
    <dbReference type="NCBI Taxonomy" id="118510"/>
    <lineage>
        <taxon>Eukaryota</taxon>
        <taxon>Viridiplantae</taxon>
        <taxon>Streptophyta</taxon>
        <taxon>Embryophyta</taxon>
        <taxon>Tracheophyta</taxon>
        <taxon>Spermatophyta</taxon>
        <taxon>Magnoliopsida</taxon>
        <taxon>eudicotyledons</taxon>
        <taxon>Gunneridae</taxon>
        <taxon>Pentapetalae</taxon>
        <taxon>asterids</taxon>
        <taxon>campanulids</taxon>
        <taxon>Asterales</taxon>
        <taxon>Asteraceae</taxon>
        <taxon>Asteroideae</taxon>
        <taxon>Anthemideae</taxon>
        <taxon>Anthemidinae</taxon>
        <taxon>Tanacetum</taxon>
    </lineage>
</organism>
<dbReference type="AlphaFoldDB" id="A0A699QZN4"/>
<feature type="compositionally biased region" description="Low complexity" evidence="1">
    <location>
        <begin position="144"/>
        <end position="154"/>
    </location>
</feature>
<reference evidence="2" key="1">
    <citation type="journal article" date="2019" name="Sci. Rep.">
        <title>Draft genome of Tanacetum cinerariifolium, the natural source of mosquito coil.</title>
        <authorList>
            <person name="Yamashiro T."/>
            <person name="Shiraishi A."/>
            <person name="Satake H."/>
            <person name="Nakayama K."/>
        </authorList>
    </citation>
    <scope>NUCLEOTIDE SEQUENCE</scope>
</reference>
<gene>
    <name evidence="2" type="ORF">Tci_851290</name>
</gene>
<sequence length="179" mass="19167">MLAPLPETSKPPDSSRLARLLSFSPLALPCMLPCRRRYFRPTCTLLSMLSCMSPSGYNLLMTSYLKALFFLVLGAATSVAHAQTHAAHGSAATKSSPSPHTAHTMAGMAGMDMAPAALGPGSPAAAFHQQMDSVMTDEILTFRGAAGRRAAGPRPGREPPRPGVHRRPDFQYRFGYRPG</sequence>
<protein>
    <submittedName>
        <fullName evidence="2">Uncharacterized protein</fullName>
    </submittedName>
</protein>
<feature type="compositionally biased region" description="Basic and acidic residues" evidence="1">
    <location>
        <begin position="155"/>
        <end position="170"/>
    </location>
</feature>
<feature type="non-terminal residue" evidence="2">
    <location>
        <position position="179"/>
    </location>
</feature>
<evidence type="ECO:0000313" key="2">
    <source>
        <dbReference type="EMBL" id="GFC79320.1"/>
    </source>
</evidence>
<accession>A0A699QZN4</accession>
<comment type="caution">
    <text evidence="2">The sequence shown here is derived from an EMBL/GenBank/DDBJ whole genome shotgun (WGS) entry which is preliminary data.</text>
</comment>